<evidence type="ECO:0000313" key="2">
    <source>
        <dbReference type="EMBL" id="QKV17386.1"/>
    </source>
</evidence>
<dbReference type="EMBL" id="CP054836">
    <property type="protein sequence ID" value="QKV17386.1"/>
    <property type="molecule type" value="Genomic_DNA"/>
</dbReference>
<evidence type="ECO:0000256" key="1">
    <source>
        <dbReference type="SAM" id="SignalP"/>
    </source>
</evidence>
<dbReference type="RefSeq" id="WP_175275282.1">
    <property type="nucleotide sequence ID" value="NZ_CP054836.1"/>
</dbReference>
<gene>
    <name evidence="2" type="ORF">HTY61_02340</name>
</gene>
<accession>A0A6N1V8T2</accession>
<organism evidence="2 3">
    <name type="scientific">Oricola thermophila</name>
    <dbReference type="NCBI Taxonomy" id="2742145"/>
    <lineage>
        <taxon>Bacteria</taxon>
        <taxon>Pseudomonadati</taxon>
        <taxon>Pseudomonadota</taxon>
        <taxon>Alphaproteobacteria</taxon>
        <taxon>Hyphomicrobiales</taxon>
        <taxon>Ahrensiaceae</taxon>
        <taxon>Oricola</taxon>
    </lineage>
</organism>
<feature type="chain" id="PRO_5026943902" evidence="1">
    <location>
        <begin position="28"/>
        <end position="86"/>
    </location>
</feature>
<feature type="signal peptide" evidence="1">
    <location>
        <begin position="1"/>
        <end position="27"/>
    </location>
</feature>
<keyword evidence="1" id="KW-0732">Signal</keyword>
<name>A0A6N1V8T2_9HYPH</name>
<protein>
    <submittedName>
        <fullName evidence="2">Uncharacterized protein</fullName>
    </submittedName>
</protein>
<evidence type="ECO:0000313" key="3">
    <source>
        <dbReference type="Proteomes" id="UP000509367"/>
    </source>
</evidence>
<reference evidence="2 3" key="1">
    <citation type="submission" date="2020-06" db="EMBL/GenBank/DDBJ databases">
        <title>Oricola thermophila sp. nov. isolated from a tidal sediments.</title>
        <authorList>
            <person name="Kwon K.K."/>
            <person name="Yang S.-H."/>
            <person name="Park M.-J."/>
        </authorList>
    </citation>
    <scope>NUCLEOTIDE SEQUENCE [LARGE SCALE GENOMIC DNA]</scope>
    <source>
        <strain evidence="2 3">MEBiC13590</strain>
    </source>
</reference>
<dbReference type="KEGG" id="orm:HTY61_02340"/>
<dbReference type="Proteomes" id="UP000509367">
    <property type="component" value="Chromosome"/>
</dbReference>
<sequence length="86" mass="9111">MKRQLNTMRIAAAALLGLAAVAMPASADEYPQDRQVVTDAMNTGSISSLDRACNPDDPNADIVCRITRGNPDPKFPSVPVNPAFGL</sequence>
<dbReference type="AlphaFoldDB" id="A0A6N1V8T2"/>
<keyword evidence="3" id="KW-1185">Reference proteome</keyword>
<proteinExistence type="predicted"/>